<dbReference type="EMBL" id="BPLR01016066">
    <property type="protein sequence ID" value="GIY80982.1"/>
    <property type="molecule type" value="Genomic_DNA"/>
</dbReference>
<organism evidence="1 2">
    <name type="scientific">Caerostris extrusa</name>
    <name type="common">Bark spider</name>
    <name type="synonym">Caerostris bankana</name>
    <dbReference type="NCBI Taxonomy" id="172846"/>
    <lineage>
        <taxon>Eukaryota</taxon>
        <taxon>Metazoa</taxon>
        <taxon>Ecdysozoa</taxon>
        <taxon>Arthropoda</taxon>
        <taxon>Chelicerata</taxon>
        <taxon>Arachnida</taxon>
        <taxon>Araneae</taxon>
        <taxon>Araneomorphae</taxon>
        <taxon>Entelegynae</taxon>
        <taxon>Araneoidea</taxon>
        <taxon>Araneidae</taxon>
        <taxon>Caerostris</taxon>
    </lineage>
</organism>
<reference evidence="1 2" key="1">
    <citation type="submission" date="2021-06" db="EMBL/GenBank/DDBJ databases">
        <title>Caerostris extrusa draft genome.</title>
        <authorList>
            <person name="Kono N."/>
            <person name="Arakawa K."/>
        </authorList>
    </citation>
    <scope>NUCLEOTIDE SEQUENCE [LARGE SCALE GENOMIC DNA]</scope>
</reference>
<protein>
    <submittedName>
        <fullName evidence="1">Uncharacterized protein</fullName>
    </submittedName>
</protein>
<evidence type="ECO:0000313" key="2">
    <source>
        <dbReference type="Proteomes" id="UP001054945"/>
    </source>
</evidence>
<evidence type="ECO:0000313" key="1">
    <source>
        <dbReference type="EMBL" id="GIY80982.1"/>
    </source>
</evidence>
<dbReference type="Proteomes" id="UP001054945">
    <property type="component" value="Unassembled WGS sequence"/>
</dbReference>
<keyword evidence="2" id="KW-1185">Reference proteome</keyword>
<accession>A0AAV4WDU5</accession>
<gene>
    <name evidence="1" type="ORF">CEXT_258551</name>
</gene>
<dbReference type="AlphaFoldDB" id="A0AAV4WDU5"/>
<proteinExistence type="predicted"/>
<sequence>MSKRVARHISRKIKLSNTHNRCNLIGSEEEGLSSGAATLIFPLGVVAMTRGLKEIGMERKASKKVCPSQKFNFSSITAAYLETTSIEVFQVA</sequence>
<comment type="caution">
    <text evidence="1">The sequence shown here is derived from an EMBL/GenBank/DDBJ whole genome shotgun (WGS) entry which is preliminary data.</text>
</comment>
<name>A0AAV4WDU5_CAEEX</name>